<evidence type="ECO:0000313" key="1">
    <source>
        <dbReference type="EMBL" id="GCC48096.1"/>
    </source>
</evidence>
<proteinExistence type="predicted"/>
<reference evidence="1 2" key="1">
    <citation type="journal article" date="2018" name="Nat. Ecol. Evol.">
        <title>Shark genomes provide insights into elasmobranch evolution and the origin of vertebrates.</title>
        <authorList>
            <person name="Hara Y"/>
            <person name="Yamaguchi K"/>
            <person name="Onimaru K"/>
            <person name="Kadota M"/>
            <person name="Koyanagi M"/>
            <person name="Keeley SD"/>
            <person name="Tatsumi K"/>
            <person name="Tanaka K"/>
            <person name="Motone F"/>
            <person name="Kageyama Y"/>
            <person name="Nozu R"/>
            <person name="Adachi N"/>
            <person name="Nishimura O"/>
            <person name="Nakagawa R"/>
            <person name="Tanegashima C"/>
            <person name="Kiyatake I"/>
            <person name="Matsumoto R"/>
            <person name="Murakumo K"/>
            <person name="Nishida K"/>
            <person name="Terakita A"/>
            <person name="Kuratani S"/>
            <person name="Sato K"/>
            <person name="Hyodo S Kuraku.S."/>
        </authorList>
    </citation>
    <scope>NUCLEOTIDE SEQUENCE [LARGE SCALE GENOMIC DNA]</scope>
</reference>
<organism evidence="1 2">
    <name type="scientific">Chiloscyllium punctatum</name>
    <name type="common">Brownbanded bambooshark</name>
    <name type="synonym">Hemiscyllium punctatum</name>
    <dbReference type="NCBI Taxonomy" id="137246"/>
    <lineage>
        <taxon>Eukaryota</taxon>
        <taxon>Metazoa</taxon>
        <taxon>Chordata</taxon>
        <taxon>Craniata</taxon>
        <taxon>Vertebrata</taxon>
        <taxon>Chondrichthyes</taxon>
        <taxon>Elasmobranchii</taxon>
        <taxon>Galeomorphii</taxon>
        <taxon>Galeoidea</taxon>
        <taxon>Orectolobiformes</taxon>
        <taxon>Hemiscylliidae</taxon>
        <taxon>Chiloscyllium</taxon>
    </lineage>
</organism>
<dbReference type="Proteomes" id="UP000287033">
    <property type="component" value="Unassembled WGS sequence"/>
</dbReference>
<sequence>MSAIRVNFYPTPKFRGRTVGKTKASGIHLSTQELLTSLLLKDSKLKSDDGKPVDKITQLTSPEPLFNFSKAAISAEDQSAHCPSHPQDRLQ</sequence>
<dbReference type="EMBL" id="BEZZ01235281">
    <property type="protein sequence ID" value="GCC48096.1"/>
    <property type="molecule type" value="Genomic_DNA"/>
</dbReference>
<comment type="caution">
    <text evidence="1">The sequence shown here is derived from an EMBL/GenBank/DDBJ whole genome shotgun (WGS) entry which is preliminary data.</text>
</comment>
<gene>
    <name evidence="1" type="ORF">chiPu_0032388</name>
</gene>
<keyword evidence="2" id="KW-1185">Reference proteome</keyword>
<name>A0A401TZQ1_CHIPU</name>
<protein>
    <submittedName>
        <fullName evidence="1">Uncharacterized protein</fullName>
    </submittedName>
</protein>
<accession>A0A401TZQ1</accession>
<dbReference type="AlphaFoldDB" id="A0A401TZQ1"/>
<evidence type="ECO:0000313" key="2">
    <source>
        <dbReference type="Proteomes" id="UP000287033"/>
    </source>
</evidence>